<dbReference type="EMBL" id="LSSN01002581">
    <property type="protein sequence ID" value="OMJ15711.1"/>
    <property type="molecule type" value="Genomic_DNA"/>
</dbReference>
<protein>
    <submittedName>
        <fullName evidence="1">Uncharacterized protein</fullName>
    </submittedName>
</protein>
<sequence length="127" mass="14751">MAKNLHFRSKNELISNLESLILQNIISNSRIDLESDFLFIEYPSTIINSSSNNQDPLDSKSQSDNLDLKLDSVKNQISKSRSDCVYYSISNIRTLSLNNKACLMRLNLSKDNLLYSRRRYENDPWNQ</sequence>
<proteinExistence type="predicted"/>
<reference evidence="1 3" key="1">
    <citation type="submission" date="2017-01" db="EMBL/GenBank/DDBJ databases">
        <authorList>
            <person name="Mah S.A."/>
            <person name="Swanson W.J."/>
            <person name="Moy G.W."/>
            <person name="Vacquier V.D."/>
        </authorList>
    </citation>
    <scope>NUCLEOTIDE SEQUENCE [LARGE SCALE GENOMIC DNA]</scope>
    <source>
        <strain evidence="1 3">GSMNP</strain>
    </source>
</reference>
<evidence type="ECO:0000313" key="1">
    <source>
        <dbReference type="EMBL" id="OMJ10559.1"/>
    </source>
</evidence>
<evidence type="ECO:0000313" key="3">
    <source>
        <dbReference type="Proteomes" id="UP000187283"/>
    </source>
</evidence>
<dbReference type="EMBL" id="LSSN01004941">
    <property type="protein sequence ID" value="OMJ10559.1"/>
    <property type="molecule type" value="Genomic_DNA"/>
</dbReference>
<evidence type="ECO:0000313" key="2">
    <source>
        <dbReference type="EMBL" id="OMJ15711.1"/>
    </source>
</evidence>
<gene>
    <name evidence="1" type="ORF">AYI70_g10245</name>
    <name evidence="2" type="ORF">AYI70_g7074</name>
</gene>
<organism evidence="1 3">
    <name type="scientific">Smittium culicis</name>
    <dbReference type="NCBI Taxonomy" id="133412"/>
    <lineage>
        <taxon>Eukaryota</taxon>
        <taxon>Fungi</taxon>
        <taxon>Fungi incertae sedis</taxon>
        <taxon>Zoopagomycota</taxon>
        <taxon>Kickxellomycotina</taxon>
        <taxon>Harpellomycetes</taxon>
        <taxon>Harpellales</taxon>
        <taxon>Legeriomycetaceae</taxon>
        <taxon>Smittium</taxon>
    </lineage>
</organism>
<keyword evidence="3" id="KW-1185">Reference proteome</keyword>
<dbReference type="AlphaFoldDB" id="A0A1R1X7E9"/>
<accession>A0A1R1X7E9</accession>
<name>A0A1R1X7E9_9FUNG</name>
<dbReference type="Proteomes" id="UP000187283">
    <property type="component" value="Unassembled WGS sequence"/>
</dbReference>
<comment type="caution">
    <text evidence="1">The sequence shown here is derived from an EMBL/GenBank/DDBJ whole genome shotgun (WGS) entry which is preliminary data.</text>
</comment>